<dbReference type="PANTHER" id="PTHR34227:SF13">
    <property type="entry name" value="TAT PROOFREADING CHAPERONE DMSD-RELATED"/>
    <property type="match status" value="1"/>
</dbReference>
<comment type="caution">
    <text evidence="2">The sequence shown here is derived from an EMBL/GenBank/DDBJ whole genome shotgun (WGS) entry which is preliminary data.</text>
</comment>
<sequence length="201" mass="22771">MITLVPRILGFLFYYSPSHPSVEAILPALCDLPEQFEPKHQEKVRTLVQEMAGQIQDSAKHDELAGEFSLLFEGLGEMPAPPWGSVYLDKESIVMGESTVEYRRFLASNGIALDTHMREPDDQFGLMLLAFAQFMESEKFDASAVLLEQHLLPWALRYLEVLQQVEGISPFYPNLAKVAHLYLTSLVEELELSPAEKPLYK</sequence>
<dbReference type="EMBL" id="PYMB01000015">
    <property type="protein sequence ID" value="PSW09389.1"/>
    <property type="molecule type" value="Genomic_DNA"/>
</dbReference>
<dbReference type="Pfam" id="PF02613">
    <property type="entry name" value="Nitrate_red_del"/>
    <property type="match status" value="1"/>
</dbReference>
<organism evidence="2 3">
    <name type="scientific">Photobacterium rosenbergii</name>
    <dbReference type="NCBI Taxonomy" id="294936"/>
    <lineage>
        <taxon>Bacteria</taxon>
        <taxon>Pseudomonadati</taxon>
        <taxon>Pseudomonadota</taxon>
        <taxon>Gammaproteobacteria</taxon>
        <taxon>Vibrionales</taxon>
        <taxon>Vibrionaceae</taxon>
        <taxon>Photobacterium</taxon>
    </lineage>
</organism>
<dbReference type="InterPro" id="IPR050289">
    <property type="entry name" value="TorD/DmsD_chaperones"/>
</dbReference>
<evidence type="ECO:0000256" key="1">
    <source>
        <dbReference type="ARBA" id="ARBA00023186"/>
    </source>
</evidence>
<dbReference type="InterPro" id="IPR020945">
    <property type="entry name" value="DMSO/NO3_reduct_chaperone"/>
</dbReference>
<evidence type="ECO:0000313" key="2">
    <source>
        <dbReference type="EMBL" id="PSW09389.1"/>
    </source>
</evidence>
<dbReference type="PANTHER" id="PTHR34227">
    <property type="entry name" value="CHAPERONE PROTEIN YCDY"/>
    <property type="match status" value="1"/>
</dbReference>
<keyword evidence="1" id="KW-0143">Chaperone</keyword>
<gene>
    <name evidence="2" type="ORF">C9J01_20905</name>
</gene>
<protein>
    <submittedName>
        <fullName evidence="2">Nitrate reductase</fullName>
    </submittedName>
</protein>
<dbReference type="OrthoDB" id="3174863at2"/>
<dbReference type="RefSeq" id="WP_107300085.1">
    <property type="nucleotide sequence ID" value="NZ_PYMB01000015.1"/>
</dbReference>
<dbReference type="InterPro" id="IPR026269">
    <property type="entry name" value="DmsD-type"/>
</dbReference>
<evidence type="ECO:0000313" key="3">
    <source>
        <dbReference type="Proteomes" id="UP000241346"/>
    </source>
</evidence>
<dbReference type="SUPFAM" id="SSF89155">
    <property type="entry name" value="TorD-like"/>
    <property type="match status" value="1"/>
</dbReference>
<dbReference type="Gene3D" id="1.10.3480.10">
    <property type="entry name" value="TorD-like"/>
    <property type="match status" value="1"/>
</dbReference>
<dbReference type="InterPro" id="IPR036411">
    <property type="entry name" value="TorD-like_sf"/>
</dbReference>
<dbReference type="AlphaFoldDB" id="A0A2T3N873"/>
<name>A0A2T3N873_9GAMM</name>
<dbReference type="PIRSF" id="PIRSF004690">
    <property type="entry name" value="DmsD"/>
    <property type="match status" value="1"/>
</dbReference>
<dbReference type="Proteomes" id="UP000241346">
    <property type="component" value="Unassembled WGS sequence"/>
</dbReference>
<proteinExistence type="predicted"/>
<reference evidence="2 3" key="1">
    <citation type="submission" date="2018-03" db="EMBL/GenBank/DDBJ databases">
        <title>Whole genome sequencing of Histamine producing bacteria.</title>
        <authorList>
            <person name="Butler K."/>
        </authorList>
    </citation>
    <scope>NUCLEOTIDE SEQUENCE [LARGE SCALE GENOMIC DNA]</scope>
    <source>
        <strain evidence="2 3">DSM 19138</strain>
    </source>
</reference>
<accession>A0A2T3N873</accession>